<dbReference type="GO" id="GO:0016616">
    <property type="term" value="F:oxidoreductase activity, acting on the CH-OH group of donors, NAD or NADP as acceptor"/>
    <property type="evidence" value="ECO:0007669"/>
    <property type="project" value="TreeGrafter"/>
</dbReference>
<dbReference type="STRING" id="1415166.NONO_c38150"/>
<dbReference type="PANTHER" id="PTHR42760">
    <property type="entry name" value="SHORT-CHAIN DEHYDROGENASES/REDUCTASES FAMILY MEMBER"/>
    <property type="match status" value="1"/>
</dbReference>
<name>W5THG1_9NOCA</name>
<keyword evidence="4" id="KW-1185">Reference proteome</keyword>
<dbReference type="GO" id="GO:0030497">
    <property type="term" value="P:fatty acid elongation"/>
    <property type="evidence" value="ECO:0007669"/>
    <property type="project" value="TreeGrafter"/>
</dbReference>
<dbReference type="EMBL" id="CP006850">
    <property type="protein sequence ID" value="AHH18599.1"/>
    <property type="molecule type" value="Genomic_DNA"/>
</dbReference>
<dbReference type="PRINTS" id="PR00081">
    <property type="entry name" value="GDHRDH"/>
</dbReference>
<evidence type="ECO:0000313" key="3">
    <source>
        <dbReference type="EMBL" id="AHH18599.1"/>
    </source>
</evidence>
<dbReference type="Gene3D" id="3.40.50.720">
    <property type="entry name" value="NAD(P)-binding Rossmann-like Domain"/>
    <property type="match status" value="1"/>
</dbReference>
<dbReference type="PRINTS" id="PR00080">
    <property type="entry name" value="SDRFAMILY"/>
</dbReference>
<dbReference type="PATRIC" id="fig|1415166.3.peg.3913"/>
<gene>
    <name evidence="3" type="ORF">NONO_c38150</name>
</gene>
<dbReference type="PANTHER" id="PTHR42760:SF129">
    <property type="entry name" value="OXIDOREDUCTASE"/>
    <property type="match status" value="1"/>
</dbReference>
<evidence type="ECO:0000313" key="4">
    <source>
        <dbReference type="Proteomes" id="UP000019150"/>
    </source>
</evidence>
<dbReference type="InterPro" id="IPR002347">
    <property type="entry name" value="SDR_fam"/>
</dbReference>
<accession>W5THG1</accession>
<keyword evidence="2" id="KW-0560">Oxidoreductase</keyword>
<dbReference type="InterPro" id="IPR036291">
    <property type="entry name" value="NAD(P)-bd_dom_sf"/>
</dbReference>
<dbReference type="SUPFAM" id="SSF51735">
    <property type="entry name" value="NAD(P)-binding Rossmann-fold domains"/>
    <property type="match status" value="1"/>
</dbReference>
<organism evidence="3 4">
    <name type="scientific">Nocardia nova SH22a</name>
    <dbReference type="NCBI Taxonomy" id="1415166"/>
    <lineage>
        <taxon>Bacteria</taxon>
        <taxon>Bacillati</taxon>
        <taxon>Actinomycetota</taxon>
        <taxon>Actinomycetes</taxon>
        <taxon>Mycobacteriales</taxon>
        <taxon>Nocardiaceae</taxon>
        <taxon>Nocardia</taxon>
    </lineage>
</organism>
<dbReference type="RefSeq" id="WP_025350034.1">
    <property type="nucleotide sequence ID" value="NZ_CP006850.1"/>
</dbReference>
<dbReference type="OrthoDB" id="9793325at2"/>
<dbReference type="HOGENOM" id="CLU_010194_1_3_11"/>
<dbReference type="KEGG" id="nno:NONO_c38150"/>
<dbReference type="PROSITE" id="PS00061">
    <property type="entry name" value="ADH_SHORT"/>
    <property type="match status" value="1"/>
</dbReference>
<dbReference type="InterPro" id="IPR020904">
    <property type="entry name" value="Sc_DH/Rdtase_CS"/>
</dbReference>
<evidence type="ECO:0000256" key="2">
    <source>
        <dbReference type="ARBA" id="ARBA00023002"/>
    </source>
</evidence>
<comment type="similarity">
    <text evidence="1">Belongs to the short-chain dehydrogenases/reductases (SDR) family.</text>
</comment>
<proteinExistence type="inferred from homology"/>
<dbReference type="FunFam" id="3.40.50.720:FF:000173">
    <property type="entry name" value="3-oxoacyl-[acyl-carrier protein] reductase"/>
    <property type="match status" value="1"/>
</dbReference>
<dbReference type="AlphaFoldDB" id="W5THG1"/>
<dbReference type="eggNOG" id="COG1028">
    <property type="taxonomic scope" value="Bacteria"/>
</dbReference>
<sequence length="257" mass="26712">MTASDFARTQGESRTAVVTGSAQGIGRAIAERLIADGDQVILLDLADHVDQTATDIGAADARRVDVGDLAALRTVIHGVAREYGSLEILVNCAGTCGRESFADLTPQTWRRDVDTNLTAIAFACQAAVFPYMREQGWGRLVNIASVSGLVGGIGPIDRSGEGGRSGAAYASAKAGAINLTRWIARQVGYWGITCNAVAPGPIASAMTDGADYGLDRLPIPRFGRPVEVAAAVSYLASREADYTTGACLHVDGGSVLA</sequence>
<reference evidence="3 4" key="1">
    <citation type="journal article" date="2014" name="Appl. Environ. Microbiol.">
        <title>Insights into the Microbial Degradation of Rubber and Gutta-Percha by Analysis of the Complete Genome of Nocardia nova SH22a.</title>
        <authorList>
            <person name="Luo Q."/>
            <person name="Hiessl S."/>
            <person name="Poehlein A."/>
            <person name="Daniel R."/>
            <person name="Steinbuchel A."/>
        </authorList>
    </citation>
    <scope>NUCLEOTIDE SEQUENCE [LARGE SCALE GENOMIC DNA]</scope>
    <source>
        <strain evidence="3">SH22a</strain>
    </source>
</reference>
<dbReference type="Proteomes" id="UP000019150">
    <property type="component" value="Chromosome"/>
</dbReference>
<evidence type="ECO:0000256" key="1">
    <source>
        <dbReference type="ARBA" id="ARBA00006484"/>
    </source>
</evidence>
<dbReference type="Pfam" id="PF13561">
    <property type="entry name" value="adh_short_C2"/>
    <property type="match status" value="1"/>
</dbReference>
<protein>
    <submittedName>
        <fullName evidence="3">Oxidoreductase, SDR family</fullName>
    </submittedName>
</protein>